<name>A0ABV8EB48_9HYPH</name>
<keyword evidence="4" id="KW-1185">Reference proteome</keyword>
<accession>A0ABV8EB48</accession>
<dbReference type="InterPro" id="IPR001343">
    <property type="entry name" value="Hemolysn_Ca-bd"/>
</dbReference>
<dbReference type="SUPFAM" id="SSF51120">
    <property type="entry name" value="beta-Roll"/>
    <property type="match status" value="1"/>
</dbReference>
<keyword evidence="2" id="KW-0964">Secreted</keyword>
<dbReference type="PRINTS" id="PR00313">
    <property type="entry name" value="CABNDNGRPT"/>
</dbReference>
<evidence type="ECO:0000256" key="1">
    <source>
        <dbReference type="ARBA" id="ARBA00004613"/>
    </source>
</evidence>
<proteinExistence type="predicted"/>
<evidence type="ECO:0000313" key="4">
    <source>
        <dbReference type="Proteomes" id="UP001595697"/>
    </source>
</evidence>
<dbReference type="Gene3D" id="2.150.10.10">
    <property type="entry name" value="Serralysin-like metalloprotease, C-terminal"/>
    <property type="match status" value="2"/>
</dbReference>
<dbReference type="InterPro" id="IPR011049">
    <property type="entry name" value="Serralysin-like_metalloprot_C"/>
</dbReference>
<sequence>MPSFSGDNNNNTLDYRAYSYAPPSIWPADQAWLTVNGLGGNDTIHGSIYPDSLNGDDGNDTLYGYTGNDQLNGGNGVDILYGGDGNDSLNGGADDDTLYGEAGTDTLAGDGGNDIMYGGAGNDVFIGGAGNDQLWGGTGNDIFFGDAGSDILRGEAGDDRMWGGSGNDHYYFNGQGFDRINDGVTNTGAARTDLLNDGNDFLYVSYTASDWAWTKNGNDLLIGSRTDFNADGTFDNSVVIENFFLGGHYVVETLRTTDNVNFDLTTLLAV</sequence>
<reference evidence="4" key="1">
    <citation type="journal article" date="2019" name="Int. J. Syst. Evol. Microbiol.">
        <title>The Global Catalogue of Microorganisms (GCM) 10K type strain sequencing project: providing services to taxonomists for standard genome sequencing and annotation.</title>
        <authorList>
            <consortium name="The Broad Institute Genomics Platform"/>
            <consortium name="The Broad Institute Genome Sequencing Center for Infectious Disease"/>
            <person name="Wu L."/>
            <person name="Ma J."/>
        </authorList>
    </citation>
    <scope>NUCLEOTIDE SEQUENCE [LARGE SCALE GENOMIC DNA]</scope>
    <source>
        <strain evidence="4">TBRC 5781</strain>
    </source>
</reference>
<dbReference type="Pfam" id="PF00353">
    <property type="entry name" value="HemolysinCabind"/>
    <property type="match status" value="3"/>
</dbReference>
<gene>
    <name evidence="3" type="ORF">ACFOVS_16515</name>
</gene>
<dbReference type="PANTHER" id="PTHR38340:SF1">
    <property type="entry name" value="S-LAYER PROTEIN"/>
    <property type="match status" value="1"/>
</dbReference>
<comment type="subcellular location">
    <subcellularLocation>
        <location evidence="1">Secreted</location>
    </subcellularLocation>
</comment>
<comment type="caution">
    <text evidence="3">The sequence shown here is derived from an EMBL/GenBank/DDBJ whole genome shotgun (WGS) entry which is preliminary data.</text>
</comment>
<evidence type="ECO:0000256" key="2">
    <source>
        <dbReference type="ARBA" id="ARBA00022525"/>
    </source>
</evidence>
<dbReference type="RefSeq" id="WP_247261641.1">
    <property type="nucleotide sequence ID" value="NZ_JALJQZ010000024.1"/>
</dbReference>
<dbReference type="PROSITE" id="PS00330">
    <property type="entry name" value="HEMOLYSIN_CALCIUM"/>
    <property type="match status" value="3"/>
</dbReference>
<dbReference type="Proteomes" id="UP001595697">
    <property type="component" value="Unassembled WGS sequence"/>
</dbReference>
<dbReference type="EMBL" id="JBHSBD010000072">
    <property type="protein sequence ID" value="MFC3969716.1"/>
    <property type="molecule type" value="Genomic_DNA"/>
</dbReference>
<dbReference type="InterPro" id="IPR018511">
    <property type="entry name" value="Hemolysin-typ_Ca-bd_CS"/>
</dbReference>
<protein>
    <submittedName>
        <fullName evidence="3">Calcium-binding protein</fullName>
    </submittedName>
</protein>
<organism evidence="3 4">
    <name type="scientific">Rhizobium lemnae</name>
    <dbReference type="NCBI Taxonomy" id="1214924"/>
    <lineage>
        <taxon>Bacteria</taxon>
        <taxon>Pseudomonadati</taxon>
        <taxon>Pseudomonadota</taxon>
        <taxon>Alphaproteobacteria</taxon>
        <taxon>Hyphomicrobiales</taxon>
        <taxon>Rhizobiaceae</taxon>
        <taxon>Rhizobium/Agrobacterium group</taxon>
        <taxon>Rhizobium</taxon>
    </lineage>
</organism>
<dbReference type="InterPro" id="IPR050557">
    <property type="entry name" value="RTX_toxin/Mannuronan_C5-epim"/>
</dbReference>
<evidence type="ECO:0000313" key="3">
    <source>
        <dbReference type="EMBL" id="MFC3969716.1"/>
    </source>
</evidence>
<dbReference type="PANTHER" id="PTHR38340">
    <property type="entry name" value="S-LAYER PROTEIN"/>
    <property type="match status" value="1"/>
</dbReference>